<protein>
    <submittedName>
        <fullName evidence="1">Uncharacterized protein</fullName>
    </submittedName>
</protein>
<accession>A0A1H2IW91</accession>
<dbReference type="Proteomes" id="UP000182977">
    <property type="component" value="Chromosome I"/>
</dbReference>
<dbReference type="STRING" id="419479.SAMN04488563_2073"/>
<evidence type="ECO:0000313" key="1">
    <source>
        <dbReference type="EMBL" id="SDU48419.1"/>
    </source>
</evidence>
<reference evidence="2" key="1">
    <citation type="submission" date="2016-10" db="EMBL/GenBank/DDBJ databases">
        <authorList>
            <person name="Varghese N."/>
            <person name="Submissions S."/>
        </authorList>
    </citation>
    <scope>NUCLEOTIDE SEQUENCE [LARGE SCALE GENOMIC DNA]</scope>
    <source>
        <strain evidence="2">DSM 45079</strain>
    </source>
</reference>
<dbReference type="AlphaFoldDB" id="A0A1H2IW91"/>
<dbReference type="Pfam" id="PF19457">
    <property type="entry name" value="DUF5994"/>
    <property type="match status" value="1"/>
</dbReference>
<dbReference type="RefSeq" id="WP_321166490.1">
    <property type="nucleotide sequence ID" value="NZ_LBMC01000045.1"/>
</dbReference>
<keyword evidence="2" id="KW-1185">Reference proteome</keyword>
<proteinExistence type="predicted"/>
<name>A0A1H2IW91_9ACTN</name>
<dbReference type="InterPro" id="IPR046036">
    <property type="entry name" value="DUF5994"/>
</dbReference>
<sequence>MDVGRKGRRLAALMRQFLSSHLLDDSATRVAYRVTQPGRDPSLHGVWWPRSNDLGAELPTVIESLDRRGFMTEWVSFSRKTWGNAGRQLLIAGRVIRTASYRTIDPNMVSLSGRDGRARIDLLVVPPDVDPTAAARAFARVVDWDNRLTASEVLAAVEADRAVQPDALVSWPMLQAVAS</sequence>
<organism evidence="1 2">
    <name type="scientific">Jiangella alkaliphila</name>
    <dbReference type="NCBI Taxonomy" id="419479"/>
    <lineage>
        <taxon>Bacteria</taxon>
        <taxon>Bacillati</taxon>
        <taxon>Actinomycetota</taxon>
        <taxon>Actinomycetes</taxon>
        <taxon>Jiangellales</taxon>
        <taxon>Jiangellaceae</taxon>
        <taxon>Jiangella</taxon>
    </lineage>
</organism>
<evidence type="ECO:0000313" key="2">
    <source>
        <dbReference type="Proteomes" id="UP000182977"/>
    </source>
</evidence>
<dbReference type="EMBL" id="LT629791">
    <property type="protein sequence ID" value="SDU48419.1"/>
    <property type="molecule type" value="Genomic_DNA"/>
</dbReference>
<gene>
    <name evidence="1" type="ORF">SAMN04488563_2073</name>
</gene>